<comment type="caution">
    <text evidence="1">The sequence shown here is derived from an EMBL/GenBank/DDBJ whole genome shotgun (WGS) entry which is preliminary data.</text>
</comment>
<organism evidence="1">
    <name type="scientific">Acidithiobacillus ferrianus</name>
    <dbReference type="NCBI Taxonomy" id="2678518"/>
    <lineage>
        <taxon>Bacteria</taxon>
        <taxon>Pseudomonadati</taxon>
        <taxon>Pseudomonadota</taxon>
        <taxon>Acidithiobacillia</taxon>
        <taxon>Acidithiobacillales</taxon>
        <taxon>Acidithiobacillaceae</taxon>
        <taxon>Acidithiobacillus</taxon>
    </lineage>
</organism>
<proteinExistence type="predicted"/>
<evidence type="ECO:0000313" key="1">
    <source>
        <dbReference type="EMBL" id="NDU42809.1"/>
    </source>
</evidence>
<name>A0A845U9G9_9PROT</name>
<sequence>MDTEKRKEQKRQAAARIREKRHALGLHEVIVWARSDQAPLIRDVSLLNEDKTQKLKDALAAML</sequence>
<protein>
    <submittedName>
        <fullName evidence="1">Uncharacterized protein</fullName>
    </submittedName>
</protein>
<accession>A0A845U9G9</accession>
<reference evidence="1" key="1">
    <citation type="submission" date="2019-11" db="EMBL/GenBank/DDBJ databases">
        <title>Acidithiobacillus ferrianus sp. nov.: a facultatively anaerobic and extremely acidophilic chemolithoautotroph.</title>
        <authorList>
            <person name="Norris P.R."/>
            <person name="Falagan C."/>
            <person name="Moya-Beltran A."/>
            <person name="Castro M."/>
            <person name="Quatrini R."/>
            <person name="Johnson D.B."/>
        </authorList>
    </citation>
    <scope>NUCLEOTIDE SEQUENCE [LARGE SCALE GENOMIC DNA]</scope>
    <source>
        <strain evidence="1">MG</strain>
    </source>
</reference>
<gene>
    <name evidence="1" type="ORF">GL267_09205</name>
</gene>
<dbReference type="AlphaFoldDB" id="A0A845U9G9"/>
<dbReference type="EMBL" id="WNJL01000034">
    <property type="protein sequence ID" value="NDU42809.1"/>
    <property type="molecule type" value="Genomic_DNA"/>
</dbReference>
<dbReference type="RefSeq" id="WP_163098036.1">
    <property type="nucleotide sequence ID" value="NZ_CP127523.1"/>
</dbReference>